<dbReference type="GO" id="GO:0097510">
    <property type="term" value="P:base-excision repair, AP site formation via deaminated base removal"/>
    <property type="evidence" value="ECO:0007669"/>
    <property type="project" value="TreeGrafter"/>
</dbReference>
<keyword evidence="9" id="KW-0963">Cytoplasm</keyword>
<evidence type="ECO:0000256" key="2">
    <source>
        <dbReference type="ARBA" id="ARBA00002631"/>
    </source>
</evidence>
<comment type="catalytic activity">
    <reaction evidence="1 9 11">
        <text>Hydrolyzes single-stranded DNA or mismatched double-stranded DNA and polynucleotides, releasing free uracil.</text>
        <dbReference type="EC" id="3.2.2.27"/>
    </reaction>
</comment>
<evidence type="ECO:0000256" key="5">
    <source>
        <dbReference type="ARBA" id="ARBA00018429"/>
    </source>
</evidence>
<keyword evidence="8 9" id="KW-0234">DNA repair</keyword>
<dbReference type="HAMAP" id="MF_00148">
    <property type="entry name" value="UDG"/>
    <property type="match status" value="1"/>
</dbReference>
<dbReference type="HOGENOM" id="CLU_032162_3_0_6"/>
<comment type="subcellular location">
    <subcellularLocation>
        <location evidence="9">Cytoplasm</location>
    </subcellularLocation>
</comment>
<dbReference type="CDD" id="cd10027">
    <property type="entry name" value="UDG-F1-like"/>
    <property type="match status" value="1"/>
</dbReference>
<evidence type="ECO:0000256" key="1">
    <source>
        <dbReference type="ARBA" id="ARBA00001400"/>
    </source>
</evidence>
<dbReference type="NCBIfam" id="NF003588">
    <property type="entry name" value="PRK05254.1-1"/>
    <property type="match status" value="1"/>
</dbReference>
<sequence length="230" mass="25426">MATIVEQLDAGWRAVFEQELAKPYMQSLRDFLKTRKRSGAEIYPPDALWFNAFLTTPLADVKVVIVGQDPYHGPGQAHGLSFSVPVGQALPPSLKNIYKELYAAPAEYPDGDLSHWARQGVLLLNASLTVEQGQAASHAGKGWEQFTAACLQAVNRQCEHVVFLAWGRFAHKVCESIDAKRHRVIKTSHPSPLGATKAGRDFVAFLGSDCFGEANRQLSQWGKPTVAWRR</sequence>
<evidence type="ECO:0000256" key="8">
    <source>
        <dbReference type="ARBA" id="ARBA00023204"/>
    </source>
</evidence>
<dbReference type="STRING" id="1117647.M5M_03395"/>
<dbReference type="Gene3D" id="3.40.470.10">
    <property type="entry name" value="Uracil-DNA glycosylase-like domain"/>
    <property type="match status" value="1"/>
</dbReference>
<dbReference type="InterPro" id="IPR002043">
    <property type="entry name" value="UDG_fam1"/>
</dbReference>
<feature type="domain" description="Uracil-DNA glycosylase-like" evidence="12">
    <location>
        <begin position="54"/>
        <end position="218"/>
    </location>
</feature>
<dbReference type="NCBIfam" id="NF003589">
    <property type="entry name" value="PRK05254.1-2"/>
    <property type="match status" value="1"/>
</dbReference>
<evidence type="ECO:0000313" key="13">
    <source>
        <dbReference type="EMBL" id="AFU97888.1"/>
    </source>
</evidence>
<dbReference type="AlphaFoldDB" id="K4KIT8"/>
<protein>
    <recommendedName>
        <fullName evidence="5 9">Uracil-DNA glycosylase</fullName>
        <shortName evidence="9">UDG</shortName>
        <ecNumber evidence="4 9">3.2.2.27</ecNumber>
    </recommendedName>
</protein>
<evidence type="ECO:0000256" key="3">
    <source>
        <dbReference type="ARBA" id="ARBA00008184"/>
    </source>
</evidence>
<evidence type="ECO:0000256" key="11">
    <source>
        <dbReference type="RuleBase" id="RU003780"/>
    </source>
</evidence>
<comment type="similarity">
    <text evidence="3 9 11">Belongs to the uracil-DNA glycosylase (UDG) superfamily. UNG family.</text>
</comment>
<dbReference type="Proteomes" id="UP000000466">
    <property type="component" value="Chromosome"/>
</dbReference>
<dbReference type="InterPro" id="IPR036895">
    <property type="entry name" value="Uracil-DNA_glycosylase-like_sf"/>
</dbReference>
<dbReference type="RefSeq" id="WP_015046061.1">
    <property type="nucleotide sequence ID" value="NC_018868.3"/>
</dbReference>
<dbReference type="GO" id="GO:0005737">
    <property type="term" value="C:cytoplasm"/>
    <property type="evidence" value="ECO:0007669"/>
    <property type="project" value="UniProtKB-SubCell"/>
</dbReference>
<dbReference type="PANTHER" id="PTHR11264:SF0">
    <property type="entry name" value="URACIL-DNA GLYCOSYLASE"/>
    <property type="match status" value="1"/>
</dbReference>
<evidence type="ECO:0000256" key="6">
    <source>
        <dbReference type="ARBA" id="ARBA00022763"/>
    </source>
</evidence>
<dbReference type="GO" id="GO:0004844">
    <property type="term" value="F:uracil DNA N-glycosylase activity"/>
    <property type="evidence" value="ECO:0007669"/>
    <property type="project" value="UniProtKB-UniRule"/>
</dbReference>
<evidence type="ECO:0000256" key="10">
    <source>
        <dbReference type="PROSITE-ProRule" id="PRU10072"/>
    </source>
</evidence>
<dbReference type="Pfam" id="PF03167">
    <property type="entry name" value="UDG"/>
    <property type="match status" value="1"/>
</dbReference>
<accession>K4KIT8</accession>
<dbReference type="PANTHER" id="PTHR11264">
    <property type="entry name" value="URACIL-DNA GLYCOSYLASE"/>
    <property type="match status" value="1"/>
</dbReference>
<dbReference type="EC" id="3.2.2.27" evidence="4 9"/>
<dbReference type="InterPro" id="IPR005122">
    <property type="entry name" value="Uracil-DNA_glycosylase-like"/>
</dbReference>
<keyword evidence="7 9" id="KW-0378">Hydrolase</keyword>
<keyword evidence="6 9" id="KW-0227">DNA damage</keyword>
<evidence type="ECO:0000313" key="14">
    <source>
        <dbReference type="Proteomes" id="UP000000466"/>
    </source>
</evidence>
<dbReference type="EMBL" id="CP003746">
    <property type="protein sequence ID" value="AFU97888.1"/>
    <property type="molecule type" value="Genomic_DNA"/>
</dbReference>
<evidence type="ECO:0000256" key="7">
    <source>
        <dbReference type="ARBA" id="ARBA00022801"/>
    </source>
</evidence>
<dbReference type="SMART" id="SM00986">
    <property type="entry name" value="UDG"/>
    <property type="match status" value="1"/>
</dbReference>
<reference evidence="13 14" key="1">
    <citation type="journal article" date="2013" name="Genome Announc.">
        <title>Complete genome sequence of Simiduia agarivorans SA1(T), a marine bacterium able to degrade a variety of polysaccharides.</title>
        <authorList>
            <person name="Lin S.Y."/>
            <person name="Shieh W.Y."/>
            <person name="Chen J.S."/>
            <person name="Tang S.L."/>
        </authorList>
    </citation>
    <scope>NUCLEOTIDE SEQUENCE [LARGE SCALE GENOMIC DNA]</scope>
    <source>
        <strain evidence="14">DSM 21679 / JCM 13881 / BCRC 17597 / SA1</strain>
    </source>
</reference>
<name>K4KIT8_SIMAS</name>
<dbReference type="KEGG" id="saga:M5M_03395"/>
<organism evidence="13 14">
    <name type="scientific">Simiduia agarivorans (strain DSM 21679 / JCM 13881 / BCRC 17597 / SA1)</name>
    <dbReference type="NCBI Taxonomy" id="1117647"/>
    <lineage>
        <taxon>Bacteria</taxon>
        <taxon>Pseudomonadati</taxon>
        <taxon>Pseudomonadota</taxon>
        <taxon>Gammaproteobacteria</taxon>
        <taxon>Cellvibrionales</taxon>
        <taxon>Cellvibrionaceae</taxon>
        <taxon>Simiduia</taxon>
    </lineage>
</organism>
<dbReference type="SMART" id="SM00987">
    <property type="entry name" value="UreE_C"/>
    <property type="match status" value="1"/>
</dbReference>
<dbReference type="SUPFAM" id="SSF52141">
    <property type="entry name" value="Uracil-DNA glycosylase-like"/>
    <property type="match status" value="1"/>
</dbReference>
<dbReference type="eggNOG" id="COG0692">
    <property type="taxonomic scope" value="Bacteria"/>
</dbReference>
<dbReference type="NCBIfam" id="NF003592">
    <property type="entry name" value="PRK05254.1-5"/>
    <property type="match status" value="1"/>
</dbReference>
<dbReference type="NCBIfam" id="TIGR00628">
    <property type="entry name" value="ung"/>
    <property type="match status" value="1"/>
</dbReference>
<proteinExistence type="inferred from homology"/>
<feature type="active site" description="Proton acceptor" evidence="9 10">
    <location>
        <position position="69"/>
    </location>
</feature>
<evidence type="ECO:0000259" key="12">
    <source>
        <dbReference type="SMART" id="SM00986"/>
    </source>
</evidence>
<evidence type="ECO:0000256" key="9">
    <source>
        <dbReference type="HAMAP-Rule" id="MF_00148"/>
    </source>
</evidence>
<evidence type="ECO:0000256" key="4">
    <source>
        <dbReference type="ARBA" id="ARBA00012030"/>
    </source>
</evidence>
<comment type="function">
    <text evidence="2 9 11">Excises uracil residues from the DNA which can arise as a result of misincorporation of dUMP residues by DNA polymerase or due to deamination of cytosine.</text>
</comment>
<keyword evidence="14" id="KW-1185">Reference proteome</keyword>
<dbReference type="PROSITE" id="PS00130">
    <property type="entry name" value="U_DNA_GLYCOSYLASE"/>
    <property type="match status" value="1"/>
</dbReference>
<gene>
    <name evidence="9" type="primary">ung</name>
    <name evidence="13" type="ordered locus">M5M_03395</name>
</gene>
<dbReference type="InterPro" id="IPR018085">
    <property type="entry name" value="Ura-DNA_Glyclase_AS"/>
</dbReference>